<dbReference type="EMBL" id="JAGPNK010000002">
    <property type="protein sequence ID" value="KAH7326312.1"/>
    <property type="molecule type" value="Genomic_DNA"/>
</dbReference>
<proteinExistence type="predicted"/>
<protein>
    <recommendedName>
        <fullName evidence="3">Transcription factor domain-containing protein</fullName>
    </recommendedName>
</protein>
<name>A0A8K0WWA7_9HYPO</name>
<evidence type="ECO:0000313" key="2">
    <source>
        <dbReference type="Proteomes" id="UP000813444"/>
    </source>
</evidence>
<evidence type="ECO:0000313" key="1">
    <source>
        <dbReference type="EMBL" id="KAH7326312.1"/>
    </source>
</evidence>
<evidence type="ECO:0008006" key="3">
    <source>
        <dbReference type="Google" id="ProtNLM"/>
    </source>
</evidence>
<comment type="caution">
    <text evidence="1">The sequence shown here is derived from an EMBL/GenBank/DDBJ whole genome shotgun (WGS) entry which is preliminary data.</text>
</comment>
<reference evidence="1" key="1">
    <citation type="journal article" date="2021" name="Nat. Commun.">
        <title>Genetic determinants of endophytism in the Arabidopsis root mycobiome.</title>
        <authorList>
            <person name="Mesny F."/>
            <person name="Miyauchi S."/>
            <person name="Thiergart T."/>
            <person name="Pickel B."/>
            <person name="Atanasova L."/>
            <person name="Karlsson M."/>
            <person name="Huettel B."/>
            <person name="Barry K.W."/>
            <person name="Haridas S."/>
            <person name="Chen C."/>
            <person name="Bauer D."/>
            <person name="Andreopoulos W."/>
            <person name="Pangilinan J."/>
            <person name="LaButti K."/>
            <person name="Riley R."/>
            <person name="Lipzen A."/>
            <person name="Clum A."/>
            <person name="Drula E."/>
            <person name="Henrissat B."/>
            <person name="Kohler A."/>
            <person name="Grigoriev I.V."/>
            <person name="Martin F.M."/>
            <person name="Hacquard S."/>
        </authorList>
    </citation>
    <scope>NUCLEOTIDE SEQUENCE</scope>
    <source>
        <strain evidence="1">MPI-CAGE-CH-0235</strain>
    </source>
</reference>
<dbReference type="OrthoDB" id="6077919at2759"/>
<sequence length="280" mass="31434">MGAQTPEAWSGLISTQRSMTTVSDWYLAGSNMTQHSTGMPSFDTSILLAAQLLQVKKQQPSTKTDFIANASAIRVDELLLISRFPDLPASNSYMALHYTPLYTLLAVSGESWVLNDKISHIESFVGLKEQLKDWQASGSCAAATVFAARTLRSMLKIDQSTNTNDKNLEREIKYRHVKWKDLSDYWAFYTSVLICWAFGHGKRQVDHGDSSLLTAISWIRDVANSQPNQLQAQACESETRALVGLGLELLKKDCLGNRNRLFADSINVLRRLQEVDRPRF</sequence>
<accession>A0A8K0WWA7</accession>
<dbReference type="Proteomes" id="UP000813444">
    <property type="component" value="Unassembled WGS sequence"/>
</dbReference>
<keyword evidence="2" id="KW-1185">Reference proteome</keyword>
<organism evidence="1 2">
    <name type="scientific">Stachybotrys elegans</name>
    <dbReference type="NCBI Taxonomy" id="80388"/>
    <lineage>
        <taxon>Eukaryota</taxon>
        <taxon>Fungi</taxon>
        <taxon>Dikarya</taxon>
        <taxon>Ascomycota</taxon>
        <taxon>Pezizomycotina</taxon>
        <taxon>Sordariomycetes</taxon>
        <taxon>Hypocreomycetidae</taxon>
        <taxon>Hypocreales</taxon>
        <taxon>Stachybotryaceae</taxon>
        <taxon>Stachybotrys</taxon>
    </lineage>
</organism>
<dbReference type="AlphaFoldDB" id="A0A8K0WWA7"/>
<gene>
    <name evidence="1" type="ORF">B0I35DRAFT_131441</name>
</gene>